<keyword evidence="1" id="KW-0472">Membrane</keyword>
<dbReference type="Proteomes" id="UP000182829">
    <property type="component" value="Unassembled WGS sequence"/>
</dbReference>
<dbReference type="OMA" id="HELVWGR"/>
<organism evidence="2 3">
    <name type="scientific">Natronobacterium gregoryi</name>
    <dbReference type="NCBI Taxonomy" id="44930"/>
    <lineage>
        <taxon>Archaea</taxon>
        <taxon>Methanobacteriati</taxon>
        <taxon>Methanobacteriota</taxon>
        <taxon>Stenosarchaea group</taxon>
        <taxon>Halobacteria</taxon>
        <taxon>Halobacteriales</taxon>
        <taxon>Natrialbaceae</taxon>
        <taxon>Natronobacterium</taxon>
    </lineage>
</organism>
<dbReference type="GeneID" id="14209794"/>
<name>A0A1I3N4M4_9EURY</name>
<feature type="transmembrane region" description="Helical" evidence="1">
    <location>
        <begin position="20"/>
        <end position="42"/>
    </location>
</feature>
<dbReference type="EMBL" id="FORO01000012">
    <property type="protein sequence ID" value="SFJ04179.1"/>
    <property type="molecule type" value="Genomic_DNA"/>
</dbReference>
<dbReference type="RefSeq" id="WP_005575852.1">
    <property type="nucleotide sequence ID" value="NZ_FORO01000012.1"/>
</dbReference>
<gene>
    <name evidence="2" type="ORF">SAMN05443661_11240</name>
</gene>
<feature type="transmembrane region" description="Helical" evidence="1">
    <location>
        <begin position="81"/>
        <end position="102"/>
    </location>
</feature>
<evidence type="ECO:0000313" key="3">
    <source>
        <dbReference type="Proteomes" id="UP000182829"/>
    </source>
</evidence>
<proteinExistence type="predicted"/>
<dbReference type="AlphaFoldDB" id="A0A1I3N4M4"/>
<protein>
    <submittedName>
        <fullName evidence="2">Uncharacterized protein</fullName>
    </submittedName>
</protein>
<evidence type="ECO:0000256" key="1">
    <source>
        <dbReference type="SAM" id="Phobius"/>
    </source>
</evidence>
<keyword evidence="1" id="KW-0812">Transmembrane</keyword>
<keyword evidence="1" id="KW-1133">Transmembrane helix</keyword>
<feature type="transmembrane region" description="Helical" evidence="1">
    <location>
        <begin position="114"/>
        <end position="135"/>
    </location>
</feature>
<sequence length="148" mass="14720">MATVRHELVWGRPGAPRLELVGGFAVIVVATLLATVATNTLGTDNPIRRVVYDAGLPAVLFYAPGVVGAVGAYLRCGAATCLAVGFVPATFFALVAIVGSVFGLPGVGGGDAPLWSITVAFATIALVAAVVGFLAGTAIRAGVTAVSP</sequence>
<feature type="transmembrane region" description="Helical" evidence="1">
    <location>
        <begin position="54"/>
        <end position="74"/>
    </location>
</feature>
<evidence type="ECO:0000313" key="2">
    <source>
        <dbReference type="EMBL" id="SFJ04179.1"/>
    </source>
</evidence>
<reference evidence="2 3" key="1">
    <citation type="submission" date="2016-10" db="EMBL/GenBank/DDBJ databases">
        <authorList>
            <person name="de Groot N.N."/>
        </authorList>
    </citation>
    <scope>NUCLEOTIDE SEQUENCE [LARGE SCALE GENOMIC DNA]</scope>
    <source>
        <strain evidence="2 3">SP2</strain>
    </source>
</reference>
<accession>A0A1I3N4M4</accession>